<organism evidence="2 3">
    <name type="scientific">Eubacterium callanderi</name>
    <dbReference type="NCBI Taxonomy" id="53442"/>
    <lineage>
        <taxon>Bacteria</taxon>
        <taxon>Bacillati</taxon>
        <taxon>Bacillota</taxon>
        <taxon>Clostridia</taxon>
        <taxon>Eubacteriales</taxon>
        <taxon>Eubacteriaceae</taxon>
        <taxon>Eubacterium</taxon>
    </lineage>
</organism>
<gene>
    <name evidence="2" type="ORF">H0N91_11840</name>
</gene>
<evidence type="ECO:0000313" key="2">
    <source>
        <dbReference type="EMBL" id="NZA38802.1"/>
    </source>
</evidence>
<reference evidence="2 3" key="1">
    <citation type="submission" date="2020-07" db="EMBL/GenBank/DDBJ databases">
        <title>Organ Donor 1.</title>
        <authorList>
            <person name="Marsh A.J."/>
            <person name="Azcarate-Peril M.A."/>
        </authorList>
    </citation>
    <scope>NUCLEOTIDE SEQUENCE [LARGE SCALE GENOMIC DNA]</scope>
    <source>
        <strain evidence="2 3">AMC0717</strain>
    </source>
</reference>
<name>A0A853JQI2_9FIRM</name>
<dbReference type="AlphaFoldDB" id="A0A853JQI2"/>
<dbReference type="RefSeq" id="WP_180493539.1">
    <property type="nucleotide sequence ID" value="NZ_JACCKS010000013.1"/>
</dbReference>
<comment type="caution">
    <text evidence="2">The sequence shown here is derived from an EMBL/GenBank/DDBJ whole genome shotgun (WGS) entry which is preliminary data.</text>
</comment>
<feature type="signal peptide" evidence="1">
    <location>
        <begin position="1"/>
        <end position="24"/>
    </location>
</feature>
<evidence type="ECO:0000313" key="3">
    <source>
        <dbReference type="Proteomes" id="UP000586254"/>
    </source>
</evidence>
<keyword evidence="1" id="KW-0732">Signal</keyword>
<evidence type="ECO:0000256" key="1">
    <source>
        <dbReference type="SAM" id="SignalP"/>
    </source>
</evidence>
<dbReference type="EMBL" id="JACCKS010000013">
    <property type="protein sequence ID" value="NZA38802.1"/>
    <property type="molecule type" value="Genomic_DNA"/>
</dbReference>
<proteinExistence type="predicted"/>
<sequence>MKKIFSISVCLIFIMSLFCFPVFANENKTDSELDQMFEQALNRYEEKLSENEDPGIKYGTVKNENNSTSYKIKVFPLNDPELSTFSGEDIKSQTYVFKLDEKYMEREGVTTYGEDYGENWVAHSGVKGYLTIYFTGTKNYGTLYRVTGGWDLYDGSMQITDRRIIAWTGGSRAEWYPSGFYFDYSTGFSEVGASQVTSHANVVRGGDVWSCLFYV</sequence>
<protein>
    <submittedName>
        <fullName evidence="2">Uncharacterized protein</fullName>
    </submittedName>
</protein>
<accession>A0A853JQI2</accession>
<dbReference type="Proteomes" id="UP000586254">
    <property type="component" value="Unassembled WGS sequence"/>
</dbReference>
<feature type="chain" id="PRO_5032818409" evidence="1">
    <location>
        <begin position="25"/>
        <end position="215"/>
    </location>
</feature>